<keyword evidence="3" id="KW-1185">Reference proteome</keyword>
<proteinExistence type="predicted"/>
<evidence type="ECO:0000256" key="1">
    <source>
        <dbReference type="SAM" id="SignalP"/>
    </source>
</evidence>
<feature type="chain" id="PRO_5020304283" description="Ricin B lectin domain-containing protein" evidence="1">
    <location>
        <begin position="24"/>
        <end position="198"/>
    </location>
</feature>
<dbReference type="OrthoDB" id="2920504at2759"/>
<protein>
    <recommendedName>
        <fullName evidence="4">Ricin B lectin domain-containing protein</fullName>
    </recommendedName>
</protein>
<keyword evidence="1" id="KW-0732">Signal</keyword>
<sequence length="198" mass="20699">MACFKFSLVVLALLAATVTDVSGTPLELRQTSNSTSSGGGCNPNVMGAGVSIVNTGNSKLEWGVASSPPAVNDQLVSKSFRGLSAPDWHVQQNGQVIPGYIIKDVDNNNLAVTLQQKKKIELGTSSDSGTAVDQLWSITCKTCSPDALKGPEVVVGDECTISPQSAENLCVEIGSRASAPLSLETCNGRARQSFKIET</sequence>
<dbReference type="AlphaFoldDB" id="A0A4V4HI85"/>
<organism evidence="2 3">
    <name type="scientific">Dendrothele bispora (strain CBS 962.96)</name>
    <dbReference type="NCBI Taxonomy" id="1314807"/>
    <lineage>
        <taxon>Eukaryota</taxon>
        <taxon>Fungi</taxon>
        <taxon>Dikarya</taxon>
        <taxon>Basidiomycota</taxon>
        <taxon>Agaricomycotina</taxon>
        <taxon>Agaricomycetes</taxon>
        <taxon>Agaricomycetidae</taxon>
        <taxon>Agaricales</taxon>
        <taxon>Agaricales incertae sedis</taxon>
        <taxon>Dendrothele</taxon>
    </lineage>
</organism>
<accession>A0A4V4HI85</accession>
<evidence type="ECO:0000313" key="3">
    <source>
        <dbReference type="Proteomes" id="UP000297245"/>
    </source>
</evidence>
<evidence type="ECO:0008006" key="4">
    <source>
        <dbReference type="Google" id="ProtNLM"/>
    </source>
</evidence>
<evidence type="ECO:0000313" key="2">
    <source>
        <dbReference type="EMBL" id="THV05676.1"/>
    </source>
</evidence>
<reference evidence="2 3" key="1">
    <citation type="journal article" date="2019" name="Nat. Ecol. Evol.">
        <title>Megaphylogeny resolves global patterns of mushroom evolution.</title>
        <authorList>
            <person name="Varga T."/>
            <person name="Krizsan K."/>
            <person name="Foldi C."/>
            <person name="Dima B."/>
            <person name="Sanchez-Garcia M."/>
            <person name="Sanchez-Ramirez S."/>
            <person name="Szollosi G.J."/>
            <person name="Szarkandi J.G."/>
            <person name="Papp V."/>
            <person name="Albert L."/>
            <person name="Andreopoulos W."/>
            <person name="Angelini C."/>
            <person name="Antonin V."/>
            <person name="Barry K.W."/>
            <person name="Bougher N.L."/>
            <person name="Buchanan P."/>
            <person name="Buyck B."/>
            <person name="Bense V."/>
            <person name="Catcheside P."/>
            <person name="Chovatia M."/>
            <person name="Cooper J."/>
            <person name="Damon W."/>
            <person name="Desjardin D."/>
            <person name="Finy P."/>
            <person name="Geml J."/>
            <person name="Haridas S."/>
            <person name="Hughes K."/>
            <person name="Justo A."/>
            <person name="Karasinski D."/>
            <person name="Kautmanova I."/>
            <person name="Kiss B."/>
            <person name="Kocsube S."/>
            <person name="Kotiranta H."/>
            <person name="LaButti K.M."/>
            <person name="Lechner B.E."/>
            <person name="Liimatainen K."/>
            <person name="Lipzen A."/>
            <person name="Lukacs Z."/>
            <person name="Mihaltcheva S."/>
            <person name="Morgado L.N."/>
            <person name="Niskanen T."/>
            <person name="Noordeloos M.E."/>
            <person name="Ohm R.A."/>
            <person name="Ortiz-Santana B."/>
            <person name="Ovrebo C."/>
            <person name="Racz N."/>
            <person name="Riley R."/>
            <person name="Savchenko A."/>
            <person name="Shiryaev A."/>
            <person name="Soop K."/>
            <person name="Spirin V."/>
            <person name="Szebenyi C."/>
            <person name="Tomsovsky M."/>
            <person name="Tulloss R.E."/>
            <person name="Uehling J."/>
            <person name="Grigoriev I.V."/>
            <person name="Vagvolgyi C."/>
            <person name="Papp T."/>
            <person name="Martin F.M."/>
            <person name="Miettinen O."/>
            <person name="Hibbett D.S."/>
            <person name="Nagy L.G."/>
        </authorList>
    </citation>
    <scope>NUCLEOTIDE SEQUENCE [LARGE SCALE GENOMIC DNA]</scope>
    <source>
        <strain evidence="2 3">CBS 962.96</strain>
    </source>
</reference>
<dbReference type="Gene3D" id="2.80.10.50">
    <property type="match status" value="1"/>
</dbReference>
<feature type="signal peptide" evidence="1">
    <location>
        <begin position="1"/>
        <end position="23"/>
    </location>
</feature>
<dbReference type="Proteomes" id="UP000297245">
    <property type="component" value="Unassembled WGS sequence"/>
</dbReference>
<dbReference type="EMBL" id="ML179047">
    <property type="protein sequence ID" value="THV05676.1"/>
    <property type="molecule type" value="Genomic_DNA"/>
</dbReference>
<name>A0A4V4HI85_DENBC</name>
<gene>
    <name evidence="2" type="ORF">K435DRAFT_849673</name>
</gene>